<protein>
    <submittedName>
        <fullName evidence="3">SprB-like repeat protein</fullName>
    </submittedName>
</protein>
<dbReference type="EMBL" id="QLLK01000010">
    <property type="protein sequence ID" value="RAI86799.1"/>
    <property type="molecule type" value="Genomic_DNA"/>
</dbReference>
<dbReference type="Gene3D" id="2.60.40.10">
    <property type="entry name" value="Immunoglobulins"/>
    <property type="match status" value="1"/>
</dbReference>
<dbReference type="InterPro" id="IPR000601">
    <property type="entry name" value="PKD_dom"/>
</dbReference>
<dbReference type="PANTHER" id="PTHR46534:SF1">
    <property type="entry name" value="IGGFC-BINDING PROTEIN N-TERMINAL DOMAIN-CONTAINING PROTEIN"/>
    <property type="match status" value="1"/>
</dbReference>
<dbReference type="InterPro" id="IPR025667">
    <property type="entry name" value="SprB_repeat"/>
</dbReference>
<dbReference type="RefSeq" id="WP_111612683.1">
    <property type="nucleotide sequence ID" value="NZ_QLLK01000010.1"/>
</dbReference>
<dbReference type="PANTHER" id="PTHR46534">
    <property type="entry name" value="IGGFC_BINDING DOMAIN-CONTAINING PROTEIN"/>
    <property type="match status" value="1"/>
</dbReference>
<dbReference type="SUPFAM" id="SSF49299">
    <property type="entry name" value="PKD domain"/>
    <property type="match status" value="1"/>
</dbReference>
<dbReference type="OrthoDB" id="7794186at2"/>
<feature type="signal peptide" evidence="1">
    <location>
        <begin position="1"/>
        <end position="23"/>
    </location>
</feature>
<dbReference type="CDD" id="cd00146">
    <property type="entry name" value="PKD"/>
    <property type="match status" value="1"/>
</dbReference>
<keyword evidence="1" id="KW-0732">Signal</keyword>
<accession>A0A327P3B6</accession>
<dbReference type="InterPro" id="IPR035986">
    <property type="entry name" value="PKD_dom_sf"/>
</dbReference>
<gene>
    <name evidence="3" type="ORF">LV83_03356</name>
</gene>
<dbReference type="Pfam" id="PF13573">
    <property type="entry name" value="SprB"/>
    <property type="match status" value="3"/>
</dbReference>
<dbReference type="Proteomes" id="UP000249610">
    <property type="component" value="Unassembled WGS sequence"/>
</dbReference>
<feature type="domain" description="PKD" evidence="2">
    <location>
        <begin position="495"/>
        <end position="534"/>
    </location>
</feature>
<evidence type="ECO:0000259" key="2">
    <source>
        <dbReference type="PROSITE" id="PS50093"/>
    </source>
</evidence>
<dbReference type="InterPro" id="IPR013783">
    <property type="entry name" value="Ig-like_fold"/>
</dbReference>
<dbReference type="Pfam" id="PF18911">
    <property type="entry name" value="PKD_4"/>
    <property type="match status" value="1"/>
</dbReference>
<evidence type="ECO:0000313" key="4">
    <source>
        <dbReference type="Proteomes" id="UP000249610"/>
    </source>
</evidence>
<dbReference type="InterPro" id="IPR035234">
    <property type="entry name" value="IgGFc-bd_N"/>
</dbReference>
<name>A0A327P3B6_9BACT</name>
<comment type="caution">
    <text evidence="3">The sequence shown here is derived from an EMBL/GenBank/DDBJ whole genome shotgun (WGS) entry which is preliminary data.</text>
</comment>
<dbReference type="Pfam" id="PF17517">
    <property type="entry name" value="IgGFc_binding"/>
    <property type="match status" value="1"/>
</dbReference>
<evidence type="ECO:0000313" key="3">
    <source>
        <dbReference type="EMBL" id="RAI86799.1"/>
    </source>
</evidence>
<keyword evidence="4" id="KW-1185">Reference proteome</keyword>
<sequence>MLKQAFVVLIHFILLTFITSSFAQSQNLPSTKEVNHYFVGFMDNLQVGDPLEPTLVITALEDNVEGVIEFRGNSVPFALGLGEIFEFEANTNLVVQTNRVIEDKGIHIYSEGEVSVYALGLKPGTFDGSLVLPLDQLGSNYFIASHYENQTEGIGLSQRQFNNESQVLIVGTKDNTQVQIIPSSPINGSIDPFTITLDTGETYQFKSKGDLTGTEISVINSTEQCSRIAVFSGNKYADIGEPVCGPFSTSHIFNQNEPVSSWGTEFFHIPLKDRELGELVKFIAAFDNTEIFNGTDLIATIDAGEFYTLDVQNNLALHFTSSKPIGVFGFGKSYSCEILDENSVLAPANVANYGNPQMVNYAPFDVPKTQLTVNFQKVYGTLIHFAQLVTRSGDVGQMQIDGVSVANQFSPVANNPDYSYAQIPLLAGVHTLSNPAGFSGYFYALGPSQSYAVDFGKDFENNDYEILSSFDDLTTGSPRIACIDQEGTWSVNVSDPSYSYFLWDFGDESSKKPGKEVTHTYTEAGIYLVKVFVSLDDSGCEETELHEFEVEVFEIGGELTGPTTACPNVEELTYLFEGEGEIAEVLWQATGGEIISQTNEEVVVRWGATNPNAILQATPVGTNGCMGIPIELNVVIKQELEPELPLGPVFICDLSIDYTYTVPEINSMRSYEWEIIGGVFTGGNIGPEVSVRWDETESEGILFYREFSILDEFCEGTSPELIIALNTGFLANISTQSNVSCFGAEDGEIILEIEGGIAPYTFSWSHDQNLNSPLASDLPPGTYTATIQDSQGCEIILEDLEISEPEALEIITIEQTNPSCFGNTDGSISFEIQGGTPPYRSFNPEYTVNQNLLTLNNLEGGNYLFQIIDAENCEVEVSIALTDPDPLEVELTVVSNPCLGNSNGSILAELPAGSGPYSYEWSDGSTNQLNEGLPSGEYEVRVKDGQGCVAIGSIRLLEVAPKFRFPTGFNSEQGEFGPISNCGDLQFTLTIFNRWGQLIYAGNTPWDGSFNGKDSPTGTYSYRFDYEFLLNDELVKDAQVGSVLKIN</sequence>
<dbReference type="Pfam" id="PF13585">
    <property type="entry name" value="CHU_C"/>
    <property type="match status" value="1"/>
</dbReference>
<reference evidence="3 4" key="1">
    <citation type="submission" date="2018-06" db="EMBL/GenBank/DDBJ databases">
        <title>Genomic Encyclopedia of Archaeal and Bacterial Type Strains, Phase II (KMG-II): from individual species to whole genera.</title>
        <authorList>
            <person name="Goeker M."/>
        </authorList>
    </citation>
    <scope>NUCLEOTIDE SEQUENCE [LARGE SCALE GENOMIC DNA]</scope>
    <source>
        <strain evidence="3 4">DSM 23446</strain>
    </source>
</reference>
<feature type="chain" id="PRO_5016324422" evidence="1">
    <location>
        <begin position="24"/>
        <end position="1047"/>
    </location>
</feature>
<dbReference type="AlphaFoldDB" id="A0A327P3B6"/>
<evidence type="ECO:0000256" key="1">
    <source>
        <dbReference type="SAM" id="SignalP"/>
    </source>
</evidence>
<dbReference type="PROSITE" id="PS50093">
    <property type="entry name" value="PKD"/>
    <property type="match status" value="1"/>
</dbReference>
<organism evidence="3 4">
    <name type="scientific">Algoriphagus yeomjeoni</name>
    <dbReference type="NCBI Taxonomy" id="291403"/>
    <lineage>
        <taxon>Bacteria</taxon>
        <taxon>Pseudomonadati</taxon>
        <taxon>Bacteroidota</taxon>
        <taxon>Cytophagia</taxon>
        <taxon>Cytophagales</taxon>
        <taxon>Cyclobacteriaceae</taxon>
        <taxon>Algoriphagus</taxon>
    </lineage>
</organism>
<dbReference type="InterPro" id="IPR022409">
    <property type="entry name" value="PKD/Chitinase_dom"/>
</dbReference>
<dbReference type="SMART" id="SM00089">
    <property type="entry name" value="PKD"/>
    <property type="match status" value="1"/>
</dbReference>
<proteinExistence type="predicted"/>